<dbReference type="PROSITE" id="PS51257">
    <property type="entry name" value="PROKAR_LIPOPROTEIN"/>
    <property type="match status" value="1"/>
</dbReference>
<dbReference type="EMBL" id="SJPM01000014">
    <property type="protein sequence ID" value="TWT91628.1"/>
    <property type="molecule type" value="Genomic_DNA"/>
</dbReference>
<evidence type="ECO:0000313" key="2">
    <source>
        <dbReference type="EMBL" id="TWT91628.1"/>
    </source>
</evidence>
<name>A0A5C5ZXB9_9BACT</name>
<dbReference type="AlphaFoldDB" id="A0A5C5ZXB9"/>
<gene>
    <name evidence="2" type="ORF">Pla100_50190</name>
</gene>
<accession>A0A5C5ZXB9</accession>
<proteinExistence type="predicted"/>
<protein>
    <submittedName>
        <fullName evidence="2">Uncharacterized protein</fullName>
    </submittedName>
</protein>
<comment type="caution">
    <text evidence="2">The sequence shown here is derived from an EMBL/GenBank/DDBJ whole genome shotgun (WGS) entry which is preliminary data.</text>
</comment>
<evidence type="ECO:0000313" key="3">
    <source>
        <dbReference type="Proteomes" id="UP000316213"/>
    </source>
</evidence>
<keyword evidence="3" id="KW-1185">Reference proteome</keyword>
<reference evidence="2 3" key="1">
    <citation type="submission" date="2019-02" db="EMBL/GenBank/DDBJ databases">
        <title>Deep-cultivation of Planctomycetes and their phenomic and genomic characterization uncovers novel biology.</title>
        <authorList>
            <person name="Wiegand S."/>
            <person name="Jogler M."/>
            <person name="Boedeker C."/>
            <person name="Pinto D."/>
            <person name="Vollmers J."/>
            <person name="Rivas-Marin E."/>
            <person name="Kohn T."/>
            <person name="Peeters S.H."/>
            <person name="Heuer A."/>
            <person name="Rast P."/>
            <person name="Oberbeckmann S."/>
            <person name="Bunk B."/>
            <person name="Jeske O."/>
            <person name="Meyerdierks A."/>
            <person name="Storesund J.E."/>
            <person name="Kallscheuer N."/>
            <person name="Luecker S."/>
            <person name="Lage O.M."/>
            <person name="Pohl T."/>
            <person name="Merkel B.J."/>
            <person name="Hornburger P."/>
            <person name="Mueller R.-W."/>
            <person name="Bruemmer F."/>
            <person name="Labrenz M."/>
            <person name="Spormann A.M."/>
            <person name="Op Den Camp H."/>
            <person name="Overmann J."/>
            <person name="Amann R."/>
            <person name="Jetten M.S.M."/>
            <person name="Mascher T."/>
            <person name="Medema M.H."/>
            <person name="Devos D.P."/>
            <person name="Kaster A.-K."/>
            <person name="Ovreas L."/>
            <person name="Rohde M."/>
            <person name="Galperin M.Y."/>
            <person name="Jogler C."/>
        </authorList>
    </citation>
    <scope>NUCLEOTIDE SEQUENCE [LARGE SCALE GENOMIC DNA]</scope>
    <source>
        <strain evidence="2 3">Pla100</strain>
    </source>
</reference>
<dbReference type="Proteomes" id="UP000316213">
    <property type="component" value="Unassembled WGS sequence"/>
</dbReference>
<sequence length="90" mass="9830">MRYRSGAGPDRKPHTLPSVVVIVSFSCWLSSLLLSSSRSSSNPQTKMGSVCNPKTAHAPHAGERSRLIGRVFVVVVLELETIVLRLQLLC</sequence>
<organism evidence="2 3">
    <name type="scientific">Neorhodopirellula pilleata</name>
    <dbReference type="NCBI Taxonomy" id="2714738"/>
    <lineage>
        <taxon>Bacteria</taxon>
        <taxon>Pseudomonadati</taxon>
        <taxon>Planctomycetota</taxon>
        <taxon>Planctomycetia</taxon>
        <taxon>Pirellulales</taxon>
        <taxon>Pirellulaceae</taxon>
        <taxon>Neorhodopirellula</taxon>
    </lineage>
</organism>
<evidence type="ECO:0000256" key="1">
    <source>
        <dbReference type="SAM" id="MobiDB-lite"/>
    </source>
</evidence>
<feature type="region of interest" description="Disordered" evidence="1">
    <location>
        <begin position="36"/>
        <end position="61"/>
    </location>
</feature>